<protein>
    <submittedName>
        <fullName evidence="5">2-dehydro-3-deoxygluconokinase</fullName>
        <ecNumber evidence="5">2.7.1.45</ecNumber>
    </submittedName>
</protein>
<comment type="similarity">
    <text evidence="1">Belongs to the carbohydrate kinase PfkB family.</text>
</comment>
<dbReference type="SUPFAM" id="SSF53613">
    <property type="entry name" value="Ribokinase-like"/>
    <property type="match status" value="1"/>
</dbReference>
<keyword evidence="6" id="KW-1185">Reference proteome</keyword>
<feature type="domain" description="Carbohydrate kinase PfkB" evidence="4">
    <location>
        <begin position="5"/>
        <end position="289"/>
    </location>
</feature>
<evidence type="ECO:0000256" key="1">
    <source>
        <dbReference type="ARBA" id="ARBA00010688"/>
    </source>
</evidence>
<dbReference type="RefSeq" id="WP_220475846.1">
    <property type="nucleotide sequence ID" value="NZ_JACGWU010000002.1"/>
</dbReference>
<dbReference type="AlphaFoldDB" id="A0A7W3JTP7"/>
<keyword evidence="3 5" id="KW-0418">Kinase</keyword>
<evidence type="ECO:0000259" key="4">
    <source>
        <dbReference type="Pfam" id="PF00294"/>
    </source>
</evidence>
<dbReference type="Proteomes" id="UP000524237">
    <property type="component" value="Unassembled WGS sequence"/>
</dbReference>
<dbReference type="InterPro" id="IPR052700">
    <property type="entry name" value="Carb_kinase_PfkB-like"/>
</dbReference>
<reference evidence="5 6" key="1">
    <citation type="submission" date="2020-07" db="EMBL/GenBank/DDBJ databases">
        <title>Sequencing the genomes of 1000 actinobacteria strains.</title>
        <authorList>
            <person name="Klenk H.-P."/>
        </authorList>
    </citation>
    <scope>NUCLEOTIDE SEQUENCE [LARGE SCALE GENOMIC DNA]</scope>
    <source>
        <strain evidence="5 6">DSM 23737</strain>
    </source>
</reference>
<dbReference type="EMBL" id="JACGWU010000002">
    <property type="protein sequence ID" value="MBA8829028.1"/>
    <property type="molecule type" value="Genomic_DNA"/>
</dbReference>
<evidence type="ECO:0000256" key="2">
    <source>
        <dbReference type="ARBA" id="ARBA00022679"/>
    </source>
</evidence>
<accession>A0A7W3JTP7</accession>
<organism evidence="5 6">
    <name type="scientific">Alpinimonas psychrophila</name>
    <dbReference type="NCBI Taxonomy" id="748908"/>
    <lineage>
        <taxon>Bacteria</taxon>
        <taxon>Bacillati</taxon>
        <taxon>Actinomycetota</taxon>
        <taxon>Actinomycetes</taxon>
        <taxon>Micrococcales</taxon>
        <taxon>Microbacteriaceae</taxon>
        <taxon>Alpinimonas</taxon>
    </lineage>
</organism>
<dbReference type="InterPro" id="IPR011611">
    <property type="entry name" value="PfkB_dom"/>
</dbReference>
<keyword evidence="2 5" id="KW-0808">Transferase</keyword>
<sequence>MRTFEVLCIGETMVMVTPISGGHLDGDSQYILRPGGAESNVALILAALGHDVAWAGYLGADPFGAIICSELRAASVDISAVIRTSDFPTGVYFKDPHPEGTSVYYYRAGSAASTMGPGSFSELHGTTPRAIHLSGITAAISVSCRELLNEFIFNRVLGEALVSFDVNHRPALWGDRDPAFELLELAQASDVVFVGLDEASALWGVSSAEEVREVIDKPSTLVVKDGGIEAVSFSPDEVARVPAKRVKILDPVGAGDAFAAGWLSGMLRGSNAVERLSLGHLAASRVLASTTDAPQRSDSDVFSANLLGDRFQQGRAIRHTRDW</sequence>
<proteinExistence type="inferred from homology"/>
<dbReference type="CDD" id="cd01166">
    <property type="entry name" value="KdgK"/>
    <property type="match status" value="1"/>
</dbReference>
<dbReference type="InterPro" id="IPR029056">
    <property type="entry name" value="Ribokinase-like"/>
</dbReference>
<dbReference type="Gene3D" id="3.40.1190.20">
    <property type="match status" value="1"/>
</dbReference>
<name>A0A7W3JTP7_9MICO</name>
<dbReference type="EC" id="2.7.1.45" evidence="5"/>
<evidence type="ECO:0000313" key="6">
    <source>
        <dbReference type="Proteomes" id="UP000524237"/>
    </source>
</evidence>
<dbReference type="PANTHER" id="PTHR43320:SF2">
    <property type="entry name" value="2-DEHYDRO-3-DEOXYGLUCONOKINASE_2-DEHYDRO-3-DEOXYGALACTONOKINASE"/>
    <property type="match status" value="1"/>
</dbReference>
<dbReference type="Pfam" id="PF00294">
    <property type="entry name" value="PfkB"/>
    <property type="match status" value="1"/>
</dbReference>
<comment type="caution">
    <text evidence="5">The sequence shown here is derived from an EMBL/GenBank/DDBJ whole genome shotgun (WGS) entry which is preliminary data.</text>
</comment>
<dbReference type="PANTHER" id="PTHR43320">
    <property type="entry name" value="SUGAR KINASE"/>
    <property type="match status" value="1"/>
</dbReference>
<dbReference type="GO" id="GO:0008673">
    <property type="term" value="F:2-dehydro-3-deoxygluconokinase activity"/>
    <property type="evidence" value="ECO:0007669"/>
    <property type="project" value="UniProtKB-EC"/>
</dbReference>
<gene>
    <name evidence="5" type="ORF">FB555_001126</name>
</gene>
<evidence type="ECO:0000313" key="5">
    <source>
        <dbReference type="EMBL" id="MBA8829028.1"/>
    </source>
</evidence>
<evidence type="ECO:0000256" key="3">
    <source>
        <dbReference type="ARBA" id="ARBA00022777"/>
    </source>
</evidence>